<evidence type="ECO:0000256" key="1">
    <source>
        <dbReference type="ARBA" id="ARBA00022490"/>
    </source>
</evidence>
<evidence type="ECO:0000256" key="2">
    <source>
        <dbReference type="ARBA" id="ARBA00022679"/>
    </source>
</evidence>
<feature type="binding site" evidence="8">
    <location>
        <position position="101"/>
    </location>
    <ligand>
        <name>Mg(2+)</name>
        <dbReference type="ChEBI" id="CHEBI:18420"/>
    </ligand>
</feature>
<dbReference type="CDD" id="cd02503">
    <property type="entry name" value="MobA"/>
    <property type="match status" value="1"/>
</dbReference>
<comment type="function">
    <text evidence="8">Transfers a GMP moiety from GTP to Mo-molybdopterin (Mo-MPT) cofactor (Moco or molybdenum cofactor) to form Mo-molybdopterin guanine dinucleotide (Mo-MGD) cofactor.</text>
</comment>
<organism evidence="10 11">
    <name type="scientific">Methylomonas rivi</name>
    <dbReference type="NCBI Taxonomy" id="2952226"/>
    <lineage>
        <taxon>Bacteria</taxon>
        <taxon>Pseudomonadati</taxon>
        <taxon>Pseudomonadota</taxon>
        <taxon>Gammaproteobacteria</taxon>
        <taxon>Methylococcales</taxon>
        <taxon>Methylococcaceae</taxon>
        <taxon>Methylomonas</taxon>
    </lineage>
</organism>
<evidence type="ECO:0000256" key="6">
    <source>
        <dbReference type="ARBA" id="ARBA00023134"/>
    </source>
</evidence>
<evidence type="ECO:0000259" key="9">
    <source>
        <dbReference type="Pfam" id="PF12804"/>
    </source>
</evidence>
<dbReference type="InterPro" id="IPR013482">
    <property type="entry name" value="Molybde_CF_guanTrfase"/>
</dbReference>
<comment type="domain">
    <text evidence="8">The N-terminal domain determines nucleotide recognition and specific binding, while the C-terminal domain determines the specific binding to the target protein.</text>
</comment>
<evidence type="ECO:0000256" key="4">
    <source>
        <dbReference type="ARBA" id="ARBA00022741"/>
    </source>
</evidence>
<name>A0ABT1UAB1_9GAMM</name>
<dbReference type="GO" id="GO:0061603">
    <property type="term" value="F:molybdenum cofactor guanylyltransferase activity"/>
    <property type="evidence" value="ECO:0007669"/>
    <property type="project" value="UniProtKB-EC"/>
</dbReference>
<comment type="subcellular location">
    <subcellularLocation>
        <location evidence="8">Cytoplasm</location>
    </subcellularLocation>
</comment>
<comment type="cofactor">
    <cofactor evidence="8">
        <name>Mg(2+)</name>
        <dbReference type="ChEBI" id="CHEBI:18420"/>
    </cofactor>
</comment>
<dbReference type="RefSeq" id="WP_256617209.1">
    <property type="nucleotide sequence ID" value="NZ_JANIBK010000231.1"/>
</dbReference>
<reference evidence="10 11" key="1">
    <citation type="submission" date="2022-07" db="EMBL/GenBank/DDBJ databases">
        <title>Methylomonas rivi sp. nov., Methylomonas rosea sp. nov., Methylomonas aureus sp. nov. and Methylomonas subterranea sp. nov., four novel methanotrophs isolated from a freshwater creek and the deep terrestrial subsurface.</title>
        <authorList>
            <person name="Abin C."/>
            <person name="Sankaranarayanan K."/>
            <person name="Garner C."/>
            <person name="Sindelar R."/>
            <person name="Kotary K."/>
            <person name="Garner R."/>
            <person name="Barclay S."/>
            <person name="Lawson P."/>
            <person name="Krumholz L."/>
        </authorList>
    </citation>
    <scope>NUCLEOTIDE SEQUENCE [LARGE SCALE GENOMIC DNA]</scope>
    <source>
        <strain evidence="10 11">WSC-6</strain>
    </source>
</reference>
<dbReference type="PANTHER" id="PTHR19136">
    <property type="entry name" value="MOLYBDENUM COFACTOR GUANYLYLTRANSFERASE"/>
    <property type="match status" value="1"/>
</dbReference>
<dbReference type="InterPro" id="IPR029044">
    <property type="entry name" value="Nucleotide-diphossugar_trans"/>
</dbReference>
<keyword evidence="3 8" id="KW-0479">Metal-binding</keyword>
<evidence type="ECO:0000256" key="8">
    <source>
        <dbReference type="HAMAP-Rule" id="MF_00316"/>
    </source>
</evidence>
<comment type="similarity">
    <text evidence="8">Belongs to the MobA family.</text>
</comment>
<comment type="subunit">
    <text evidence="8">Monomer.</text>
</comment>
<keyword evidence="10" id="KW-0548">Nucleotidyltransferase</keyword>
<keyword evidence="7 8" id="KW-0501">Molybdenum cofactor biosynthesis</keyword>
<comment type="caution">
    <text evidence="10">The sequence shown here is derived from an EMBL/GenBank/DDBJ whole genome shotgun (WGS) entry which is preliminary data.</text>
</comment>
<keyword evidence="1 8" id="KW-0963">Cytoplasm</keyword>
<keyword evidence="4 8" id="KW-0547">Nucleotide-binding</keyword>
<accession>A0ABT1UAB1</accession>
<dbReference type="EC" id="2.7.7.77" evidence="8"/>
<feature type="domain" description="MobA-like NTP transferase" evidence="9">
    <location>
        <begin position="9"/>
        <end position="165"/>
    </location>
</feature>
<dbReference type="Pfam" id="PF12804">
    <property type="entry name" value="NTP_transf_3"/>
    <property type="match status" value="1"/>
</dbReference>
<sequence length="200" mass="21675">MSGQNKVSGVVLAGGMARRMAGRDKGLLLFDNKPLVAYAVAAMAPLVDQLLISANRNQARYRQFGYAVLGDGNADFDGPLAGMLAAMRAAQNPVLLVMPCDSPLLATAHAQRLLTALTDEFDIAAAFDGQRLHPVFAAIKTGLQADLQDYLGRGERKLQSWFERQRLLKVDFSAVPEIFANINTEAELSGLERTLREQSG</sequence>
<comment type="catalytic activity">
    <reaction evidence="8">
        <text>Mo-molybdopterin + GTP + H(+) = Mo-molybdopterin guanine dinucleotide + diphosphate</text>
        <dbReference type="Rhea" id="RHEA:34243"/>
        <dbReference type="ChEBI" id="CHEBI:15378"/>
        <dbReference type="ChEBI" id="CHEBI:33019"/>
        <dbReference type="ChEBI" id="CHEBI:37565"/>
        <dbReference type="ChEBI" id="CHEBI:71302"/>
        <dbReference type="ChEBI" id="CHEBI:71310"/>
        <dbReference type="EC" id="2.7.7.77"/>
    </reaction>
</comment>
<feature type="binding site" evidence="8">
    <location>
        <position position="71"/>
    </location>
    <ligand>
        <name>GTP</name>
        <dbReference type="ChEBI" id="CHEBI:37565"/>
    </ligand>
</feature>
<evidence type="ECO:0000313" key="11">
    <source>
        <dbReference type="Proteomes" id="UP001524586"/>
    </source>
</evidence>
<dbReference type="PANTHER" id="PTHR19136:SF81">
    <property type="entry name" value="MOLYBDENUM COFACTOR GUANYLYLTRANSFERASE"/>
    <property type="match status" value="1"/>
</dbReference>
<proteinExistence type="inferred from homology"/>
<gene>
    <name evidence="8 10" type="primary">mobA</name>
    <name evidence="10" type="ORF">NP596_20305</name>
</gene>
<keyword evidence="11" id="KW-1185">Reference proteome</keyword>
<dbReference type="NCBIfam" id="TIGR02665">
    <property type="entry name" value="molyb_mobA"/>
    <property type="match status" value="1"/>
</dbReference>
<dbReference type="SUPFAM" id="SSF53448">
    <property type="entry name" value="Nucleotide-diphospho-sugar transferases"/>
    <property type="match status" value="1"/>
</dbReference>
<keyword evidence="6 8" id="KW-0342">GTP-binding</keyword>
<evidence type="ECO:0000313" key="10">
    <source>
        <dbReference type="EMBL" id="MCQ8130808.1"/>
    </source>
</evidence>
<comment type="caution">
    <text evidence="8">Lacks conserved residue(s) required for the propagation of feature annotation.</text>
</comment>
<evidence type="ECO:0000256" key="5">
    <source>
        <dbReference type="ARBA" id="ARBA00022842"/>
    </source>
</evidence>
<feature type="binding site" evidence="8">
    <location>
        <position position="25"/>
    </location>
    <ligand>
        <name>GTP</name>
        <dbReference type="ChEBI" id="CHEBI:37565"/>
    </ligand>
</feature>
<dbReference type="InterPro" id="IPR025877">
    <property type="entry name" value="MobA-like_NTP_Trfase"/>
</dbReference>
<feature type="binding site" evidence="8">
    <location>
        <begin position="12"/>
        <end position="14"/>
    </location>
    <ligand>
        <name>GTP</name>
        <dbReference type="ChEBI" id="CHEBI:37565"/>
    </ligand>
</feature>
<dbReference type="Proteomes" id="UP001524586">
    <property type="component" value="Unassembled WGS sequence"/>
</dbReference>
<dbReference type="EMBL" id="JANIBK010000231">
    <property type="protein sequence ID" value="MCQ8130808.1"/>
    <property type="molecule type" value="Genomic_DNA"/>
</dbReference>
<dbReference type="Gene3D" id="3.90.550.10">
    <property type="entry name" value="Spore Coat Polysaccharide Biosynthesis Protein SpsA, Chain A"/>
    <property type="match status" value="1"/>
</dbReference>
<protein>
    <recommendedName>
        <fullName evidence="8">Molybdenum cofactor guanylyltransferase</fullName>
        <shortName evidence="8">MoCo guanylyltransferase</shortName>
        <ecNumber evidence="8">2.7.7.77</ecNumber>
    </recommendedName>
    <alternativeName>
        <fullName evidence="8">GTP:molybdopterin guanylyltransferase</fullName>
    </alternativeName>
    <alternativeName>
        <fullName evidence="8">Mo-MPT guanylyltransferase</fullName>
    </alternativeName>
    <alternativeName>
        <fullName evidence="8">Molybdopterin guanylyltransferase</fullName>
    </alternativeName>
    <alternativeName>
        <fullName evidence="8">Molybdopterin-guanine dinucleotide synthase</fullName>
        <shortName evidence="8">MGD synthase</shortName>
    </alternativeName>
</protein>
<feature type="binding site" evidence="8">
    <location>
        <position position="101"/>
    </location>
    <ligand>
        <name>GTP</name>
        <dbReference type="ChEBI" id="CHEBI:37565"/>
    </ligand>
</feature>
<dbReference type="HAMAP" id="MF_00316">
    <property type="entry name" value="MobA"/>
    <property type="match status" value="1"/>
</dbReference>
<evidence type="ECO:0000256" key="7">
    <source>
        <dbReference type="ARBA" id="ARBA00023150"/>
    </source>
</evidence>
<keyword evidence="2 8" id="KW-0808">Transferase</keyword>
<evidence type="ECO:0000256" key="3">
    <source>
        <dbReference type="ARBA" id="ARBA00022723"/>
    </source>
</evidence>
<keyword evidence="5 8" id="KW-0460">Magnesium</keyword>